<protein>
    <submittedName>
        <fullName evidence="2">Uncharacterized protein</fullName>
    </submittedName>
</protein>
<proteinExistence type="predicted"/>
<name>A0AAP0D314_9ASTR</name>
<evidence type="ECO:0000313" key="2">
    <source>
        <dbReference type="EMBL" id="KAK9065227.1"/>
    </source>
</evidence>
<dbReference type="PANTHER" id="PTHR35420">
    <property type="entry name" value="OS02G0198500 PROTEIN"/>
    <property type="match status" value="1"/>
</dbReference>
<keyword evidence="1" id="KW-1133">Transmembrane helix</keyword>
<reference evidence="2 3" key="1">
    <citation type="submission" date="2024-04" db="EMBL/GenBank/DDBJ databases">
        <title>The reference genome of an endangered Asteraceae, Deinandra increscens subsp. villosa, native to the Central Coast of California.</title>
        <authorList>
            <person name="Guilliams M."/>
            <person name="Hasenstab-Lehman K."/>
            <person name="Meyer R."/>
            <person name="Mcevoy S."/>
        </authorList>
    </citation>
    <scope>NUCLEOTIDE SEQUENCE [LARGE SCALE GENOMIC DNA]</scope>
    <source>
        <tissue evidence="2">Leaf</tissue>
    </source>
</reference>
<evidence type="ECO:0000313" key="3">
    <source>
        <dbReference type="Proteomes" id="UP001408789"/>
    </source>
</evidence>
<gene>
    <name evidence="2" type="ORF">SSX86_016610</name>
</gene>
<keyword evidence="1" id="KW-0812">Transmembrane</keyword>
<feature type="transmembrane region" description="Helical" evidence="1">
    <location>
        <begin position="23"/>
        <end position="45"/>
    </location>
</feature>
<dbReference type="EMBL" id="JBCNJP010000017">
    <property type="protein sequence ID" value="KAK9065227.1"/>
    <property type="molecule type" value="Genomic_DNA"/>
</dbReference>
<accession>A0AAP0D314</accession>
<organism evidence="2 3">
    <name type="scientific">Deinandra increscens subsp. villosa</name>
    <dbReference type="NCBI Taxonomy" id="3103831"/>
    <lineage>
        <taxon>Eukaryota</taxon>
        <taxon>Viridiplantae</taxon>
        <taxon>Streptophyta</taxon>
        <taxon>Embryophyta</taxon>
        <taxon>Tracheophyta</taxon>
        <taxon>Spermatophyta</taxon>
        <taxon>Magnoliopsida</taxon>
        <taxon>eudicotyledons</taxon>
        <taxon>Gunneridae</taxon>
        <taxon>Pentapetalae</taxon>
        <taxon>asterids</taxon>
        <taxon>campanulids</taxon>
        <taxon>Asterales</taxon>
        <taxon>Asteraceae</taxon>
        <taxon>Asteroideae</taxon>
        <taxon>Heliantheae alliance</taxon>
        <taxon>Madieae</taxon>
        <taxon>Madiinae</taxon>
        <taxon>Deinandra</taxon>
    </lineage>
</organism>
<keyword evidence="1" id="KW-0472">Membrane</keyword>
<dbReference type="PANTHER" id="PTHR35420:SF1">
    <property type="entry name" value="OS09G0480532 PROTEIN"/>
    <property type="match status" value="1"/>
</dbReference>
<evidence type="ECO:0000256" key="1">
    <source>
        <dbReference type="SAM" id="Phobius"/>
    </source>
</evidence>
<keyword evidence="3" id="KW-1185">Reference proteome</keyword>
<dbReference type="AlphaFoldDB" id="A0AAP0D314"/>
<dbReference type="Proteomes" id="UP001408789">
    <property type="component" value="Unassembled WGS sequence"/>
</dbReference>
<sequence>MARLIGLDSHEGGGILKLEGTHIVFMMCMIIVSMSILSLIIFACGDPHDHDKPKKRRHNSGAAAGVIAGIAGSSGGGGGCGGGGGGGC</sequence>
<comment type="caution">
    <text evidence="2">The sequence shown here is derived from an EMBL/GenBank/DDBJ whole genome shotgun (WGS) entry which is preliminary data.</text>
</comment>